<evidence type="ECO:0000256" key="1">
    <source>
        <dbReference type="SAM" id="Coils"/>
    </source>
</evidence>
<dbReference type="Proteomes" id="UP000887540">
    <property type="component" value="Unplaced"/>
</dbReference>
<dbReference type="SUPFAM" id="SSF52540">
    <property type="entry name" value="P-loop containing nucleoside triphosphate hydrolases"/>
    <property type="match status" value="2"/>
</dbReference>
<protein>
    <submittedName>
        <fullName evidence="3">IRG-type G domain-containing protein</fullName>
    </submittedName>
</protein>
<keyword evidence="1" id="KW-0175">Coiled coil</keyword>
<sequence length="449" mass="50803">MQRQEISAQTALKSLNRPSITHELNSSTTPTAVPSASPFVPKLASVDTVNYNDILKKREQLQEKRLKFEEKAAEERLKKLNEKTSIGFFGLRDSGKSRLIAALTGVDKAYLSKFSCIFVLRFLDASNFVDMSGNARFYEINHPNGGFLGGSISGNRDIYQNFFEKSHLPNLSCLFITTNGQIREEDIFVAQLANQHNIPCAFLRTRSDEWLDSFCEKRTPSETIKNAFKEKDLKFVHDILFSVDTSLLNIPVFIISSLVFKNPTKMKNYMIDEGDFLKYLEKYNVCLSLEQGLTQPLASLKTQNVVNNSEPSPNIAFIGRITSGKSSLIDALRGITSSHPESATHKQSSERIIDGKTVVEITYSDLGPKSNFADDIVRKYNLTIKTTIYLVIGNAVGERDLWLARYFTQDGYPLFILLTQSDKHIDSLSNGENFTEETRNDYKINRKYM</sequence>
<name>A0A914C2X1_9BILA</name>
<accession>A0A914C2X1</accession>
<dbReference type="WBParaSite" id="ACRNAN_Path_1624.g6307.t1">
    <property type="protein sequence ID" value="ACRNAN_Path_1624.g6307.t1"/>
    <property type="gene ID" value="ACRNAN_Path_1624.g6307"/>
</dbReference>
<dbReference type="PANTHER" id="PTHR14143:SF1">
    <property type="entry name" value="IRG-TYPE G DOMAIN-CONTAINING PROTEIN"/>
    <property type="match status" value="1"/>
</dbReference>
<evidence type="ECO:0000313" key="2">
    <source>
        <dbReference type="Proteomes" id="UP000887540"/>
    </source>
</evidence>
<evidence type="ECO:0000313" key="3">
    <source>
        <dbReference type="WBParaSite" id="ACRNAN_Path_1624.g6307.t1"/>
    </source>
</evidence>
<dbReference type="Gene3D" id="3.40.50.300">
    <property type="entry name" value="P-loop containing nucleotide triphosphate hydrolases"/>
    <property type="match status" value="2"/>
</dbReference>
<dbReference type="InterPro" id="IPR027417">
    <property type="entry name" value="P-loop_NTPase"/>
</dbReference>
<organism evidence="2 3">
    <name type="scientific">Acrobeloides nanus</name>
    <dbReference type="NCBI Taxonomy" id="290746"/>
    <lineage>
        <taxon>Eukaryota</taxon>
        <taxon>Metazoa</taxon>
        <taxon>Ecdysozoa</taxon>
        <taxon>Nematoda</taxon>
        <taxon>Chromadorea</taxon>
        <taxon>Rhabditida</taxon>
        <taxon>Tylenchina</taxon>
        <taxon>Cephalobomorpha</taxon>
        <taxon>Cephaloboidea</taxon>
        <taxon>Cephalobidae</taxon>
        <taxon>Acrobeloides</taxon>
    </lineage>
</organism>
<feature type="coiled-coil region" evidence="1">
    <location>
        <begin position="51"/>
        <end position="83"/>
    </location>
</feature>
<proteinExistence type="predicted"/>
<keyword evidence="2" id="KW-1185">Reference proteome</keyword>
<reference evidence="3" key="1">
    <citation type="submission" date="2022-11" db="UniProtKB">
        <authorList>
            <consortium name="WormBaseParasite"/>
        </authorList>
    </citation>
    <scope>IDENTIFICATION</scope>
</reference>
<dbReference type="AlphaFoldDB" id="A0A914C2X1"/>
<dbReference type="PANTHER" id="PTHR14143">
    <property type="entry name" value="INTERFERON-INDUCIBLE GTPASE FAMILY MEMBER"/>
    <property type="match status" value="1"/>
</dbReference>